<evidence type="ECO:0000313" key="3">
    <source>
        <dbReference type="Proteomes" id="UP001595616"/>
    </source>
</evidence>
<keyword evidence="1" id="KW-0812">Transmembrane</keyword>
<evidence type="ECO:0000256" key="1">
    <source>
        <dbReference type="SAM" id="Phobius"/>
    </source>
</evidence>
<evidence type="ECO:0008006" key="4">
    <source>
        <dbReference type="Google" id="ProtNLM"/>
    </source>
</evidence>
<sequence>MKDTILTGWNFMRFLRLGIGLYVLIQSLLNAQYMLAFVGGLFIFQAVMNMGCAACAATPAAKVNPNSNPDEVSFEEIK</sequence>
<keyword evidence="1" id="KW-0472">Membrane</keyword>
<dbReference type="Proteomes" id="UP001595616">
    <property type="component" value="Unassembled WGS sequence"/>
</dbReference>
<feature type="transmembrane region" description="Helical" evidence="1">
    <location>
        <begin position="21"/>
        <end position="44"/>
    </location>
</feature>
<keyword evidence="1" id="KW-1133">Transmembrane helix</keyword>
<comment type="caution">
    <text evidence="2">The sequence shown here is derived from an EMBL/GenBank/DDBJ whole genome shotgun (WGS) entry which is preliminary data.</text>
</comment>
<name>A0ABV7YY42_9BACT</name>
<gene>
    <name evidence="2" type="ORF">ACFOOI_11285</name>
</gene>
<protein>
    <recommendedName>
        <fullName evidence="4">DUF2892 domain-containing protein</fullName>
    </recommendedName>
</protein>
<dbReference type="RefSeq" id="WP_379838076.1">
    <property type="nucleotide sequence ID" value="NZ_JBHRYQ010000001.1"/>
</dbReference>
<dbReference type="EMBL" id="JBHRYQ010000001">
    <property type="protein sequence ID" value="MFC3811240.1"/>
    <property type="molecule type" value="Genomic_DNA"/>
</dbReference>
<proteinExistence type="predicted"/>
<keyword evidence="3" id="KW-1185">Reference proteome</keyword>
<reference evidence="3" key="1">
    <citation type="journal article" date="2019" name="Int. J. Syst. Evol. Microbiol.">
        <title>The Global Catalogue of Microorganisms (GCM) 10K type strain sequencing project: providing services to taxonomists for standard genome sequencing and annotation.</title>
        <authorList>
            <consortium name="The Broad Institute Genomics Platform"/>
            <consortium name="The Broad Institute Genome Sequencing Center for Infectious Disease"/>
            <person name="Wu L."/>
            <person name="Ma J."/>
        </authorList>
    </citation>
    <scope>NUCLEOTIDE SEQUENCE [LARGE SCALE GENOMIC DNA]</scope>
    <source>
        <strain evidence="3">CECT 7956</strain>
    </source>
</reference>
<evidence type="ECO:0000313" key="2">
    <source>
        <dbReference type="EMBL" id="MFC3811240.1"/>
    </source>
</evidence>
<accession>A0ABV7YY42</accession>
<organism evidence="2 3">
    <name type="scientific">Lacihabitans lacunae</name>
    <dbReference type="NCBI Taxonomy" id="1028214"/>
    <lineage>
        <taxon>Bacteria</taxon>
        <taxon>Pseudomonadati</taxon>
        <taxon>Bacteroidota</taxon>
        <taxon>Cytophagia</taxon>
        <taxon>Cytophagales</taxon>
        <taxon>Leadbetterellaceae</taxon>
        <taxon>Lacihabitans</taxon>
    </lineage>
</organism>